<feature type="compositionally biased region" description="Basic and acidic residues" evidence="1">
    <location>
        <begin position="54"/>
        <end position="75"/>
    </location>
</feature>
<evidence type="ECO:0000313" key="3">
    <source>
        <dbReference type="EMBL" id="AHE99626.1"/>
    </source>
</evidence>
<feature type="region of interest" description="Disordered" evidence="1">
    <location>
        <begin position="42"/>
        <end position="75"/>
    </location>
</feature>
<dbReference type="KEGG" id="tti:THITH_16490"/>
<dbReference type="OrthoDB" id="9802763at2"/>
<keyword evidence="4" id="KW-1185">Reference proteome</keyword>
<evidence type="ECO:0000256" key="2">
    <source>
        <dbReference type="SAM" id="Phobius"/>
    </source>
</evidence>
<dbReference type="EMBL" id="CP007029">
    <property type="protein sequence ID" value="AHE99626.1"/>
    <property type="molecule type" value="Genomic_DNA"/>
</dbReference>
<keyword evidence="2" id="KW-0812">Transmembrane</keyword>
<dbReference type="RefSeq" id="WP_025367652.1">
    <property type="nucleotide sequence ID" value="NZ_CP007029.1"/>
</dbReference>
<keyword evidence="2" id="KW-0472">Membrane</keyword>
<dbReference type="Pfam" id="PF03597">
    <property type="entry name" value="FixS"/>
    <property type="match status" value="1"/>
</dbReference>
<reference evidence="3 4" key="1">
    <citation type="submission" date="2013-12" db="EMBL/GenBank/DDBJ databases">
        <authorList>
            <consortium name="DOE Joint Genome Institute"/>
            <person name="Muyzer G."/>
            <person name="Huntemann M."/>
            <person name="Han J."/>
            <person name="Chen A."/>
            <person name="Kyrpides N."/>
            <person name="Mavromatis K."/>
            <person name="Markowitz V."/>
            <person name="Palaniappan K."/>
            <person name="Ivanova N."/>
            <person name="Schaumberg A."/>
            <person name="Pati A."/>
            <person name="Liolios K."/>
            <person name="Nordberg H.P."/>
            <person name="Cantor M.N."/>
            <person name="Hua S.X."/>
            <person name="Woyke T."/>
        </authorList>
    </citation>
    <scope>NUCLEOTIDE SEQUENCE [LARGE SCALE GENOMIC DNA]</scope>
    <source>
        <strain evidence="3 4">ARh 1</strain>
    </source>
</reference>
<name>W0DME5_9GAMM</name>
<dbReference type="PANTHER" id="PTHR41532:SF1">
    <property type="entry name" value="FIXS PROTEIN"/>
    <property type="match status" value="1"/>
</dbReference>
<evidence type="ECO:0000256" key="1">
    <source>
        <dbReference type="SAM" id="MobiDB-lite"/>
    </source>
</evidence>
<gene>
    <name evidence="3" type="ORF">THITH_16490</name>
</gene>
<dbReference type="NCBIfam" id="TIGR00847">
    <property type="entry name" value="ccoS"/>
    <property type="match status" value="1"/>
</dbReference>
<dbReference type="PANTHER" id="PTHR41532">
    <property type="entry name" value="FIXS PROTEIN"/>
    <property type="match status" value="1"/>
</dbReference>
<evidence type="ECO:0000313" key="4">
    <source>
        <dbReference type="Proteomes" id="UP000005289"/>
    </source>
</evidence>
<dbReference type="AlphaFoldDB" id="W0DME5"/>
<dbReference type="HOGENOM" id="CLU_176840_1_1_6"/>
<dbReference type="STRING" id="713585.THITH_16490"/>
<feature type="transmembrane region" description="Helical" evidence="2">
    <location>
        <begin position="6"/>
        <end position="26"/>
    </location>
</feature>
<dbReference type="InterPro" id="IPR004714">
    <property type="entry name" value="Cyt_oxidase_maturation_cbb3"/>
</dbReference>
<dbReference type="Proteomes" id="UP000005289">
    <property type="component" value="Chromosome"/>
</dbReference>
<sequence length="75" mass="8503">MEVLYLLIPLAMIFVVIVGFALFWAIRSGQYEDMEGPAYRILMDDDDPLIPGNESRDDRAKRDPDGEGQGGDRDR</sequence>
<accession>W0DME5</accession>
<proteinExistence type="predicted"/>
<protein>
    <submittedName>
        <fullName evidence="3">Cytochrome oxidase maturation protein Cbb3</fullName>
    </submittedName>
</protein>
<organism evidence="3 4">
    <name type="scientific">Thioalkalivibrio paradoxus ARh 1</name>
    <dbReference type="NCBI Taxonomy" id="713585"/>
    <lineage>
        <taxon>Bacteria</taxon>
        <taxon>Pseudomonadati</taxon>
        <taxon>Pseudomonadota</taxon>
        <taxon>Gammaproteobacteria</taxon>
        <taxon>Chromatiales</taxon>
        <taxon>Ectothiorhodospiraceae</taxon>
        <taxon>Thioalkalivibrio</taxon>
    </lineage>
</organism>
<keyword evidence="2" id="KW-1133">Transmembrane helix</keyword>